<dbReference type="PANTHER" id="PTHR10782:SF4">
    <property type="entry name" value="TONALLI, ISOFORM E"/>
    <property type="match status" value="1"/>
</dbReference>
<dbReference type="AlphaFoldDB" id="A0A8X6NGD6"/>
<keyword evidence="3" id="KW-0862">Zinc</keyword>
<protein>
    <recommendedName>
        <fullName evidence="4">SP-RING-type domain-containing protein</fullName>
    </recommendedName>
</protein>
<dbReference type="GO" id="GO:0000785">
    <property type="term" value="C:chromatin"/>
    <property type="evidence" value="ECO:0007669"/>
    <property type="project" value="TreeGrafter"/>
</dbReference>
<dbReference type="EMBL" id="BMAW01057861">
    <property type="protein sequence ID" value="GFT13414.1"/>
    <property type="molecule type" value="Genomic_DNA"/>
</dbReference>
<keyword evidence="2" id="KW-0863">Zinc-finger</keyword>
<evidence type="ECO:0000313" key="6">
    <source>
        <dbReference type="Proteomes" id="UP000887013"/>
    </source>
</evidence>
<evidence type="ECO:0000259" key="4">
    <source>
        <dbReference type="Pfam" id="PF02891"/>
    </source>
</evidence>
<gene>
    <name evidence="5" type="primary">AVEN_8321_1</name>
    <name evidence="5" type="ORF">NPIL_257041</name>
</gene>
<name>A0A8X6NGD6_NEPPI</name>
<dbReference type="Gene3D" id="3.30.40.10">
    <property type="entry name" value="Zinc/RING finger domain, C3HC4 (zinc finger)"/>
    <property type="match status" value="1"/>
</dbReference>
<evidence type="ECO:0000256" key="2">
    <source>
        <dbReference type="ARBA" id="ARBA00022771"/>
    </source>
</evidence>
<evidence type="ECO:0000256" key="3">
    <source>
        <dbReference type="ARBA" id="ARBA00022833"/>
    </source>
</evidence>
<dbReference type="GO" id="GO:0061665">
    <property type="term" value="F:SUMO ligase activity"/>
    <property type="evidence" value="ECO:0007669"/>
    <property type="project" value="TreeGrafter"/>
</dbReference>
<evidence type="ECO:0000256" key="1">
    <source>
        <dbReference type="ARBA" id="ARBA00022723"/>
    </source>
</evidence>
<accession>A0A8X6NGD6</accession>
<dbReference type="InterPro" id="IPR013083">
    <property type="entry name" value="Znf_RING/FYVE/PHD"/>
</dbReference>
<proteinExistence type="predicted"/>
<dbReference type="Proteomes" id="UP000887013">
    <property type="component" value="Unassembled WGS sequence"/>
</dbReference>
<keyword evidence="1" id="KW-0479">Metal-binding</keyword>
<dbReference type="InterPro" id="IPR004181">
    <property type="entry name" value="Znf_MIZ"/>
</dbReference>
<dbReference type="Pfam" id="PF02891">
    <property type="entry name" value="zf-MIZ"/>
    <property type="match status" value="1"/>
</dbReference>
<dbReference type="GO" id="GO:0008270">
    <property type="term" value="F:zinc ion binding"/>
    <property type="evidence" value="ECO:0007669"/>
    <property type="project" value="UniProtKB-KW"/>
</dbReference>
<sequence length="281" mass="32968">MSKVPMRTRTTFKDSNIDTFLMFEELHVILPGQKFKFIEGKQTVQFSLQPSLIDEINSGKRDGQFRNEIQFRVWNFTNSEDWAEIYLCIEVNNYPVFVPQPSPHIIYITAYCALEKNFSNHLKISSPRPEVLENFAFCLSIVARFTPAEIIEQHPLKEVFNATKALANNMMNGVEDRRFALGLYDLAGNVINEPCRSNVCDHPEVFDLETFLKNMQYNLQWKCPICAKKIKYQDLEIDRFLKRMKMNGKTVLHFYKRRNPKKFQQMCGDEIICEQEIIVID</sequence>
<feature type="domain" description="SP-RING-type" evidence="4">
    <location>
        <begin position="190"/>
        <end position="228"/>
    </location>
</feature>
<dbReference type="OrthoDB" id="6408963at2759"/>
<dbReference type="PANTHER" id="PTHR10782">
    <property type="entry name" value="ZINC FINGER MIZ DOMAIN-CONTAINING PROTEIN"/>
    <property type="match status" value="1"/>
</dbReference>
<comment type="caution">
    <text evidence="5">The sequence shown here is derived from an EMBL/GenBank/DDBJ whole genome shotgun (WGS) entry which is preliminary data.</text>
</comment>
<organism evidence="5 6">
    <name type="scientific">Nephila pilipes</name>
    <name type="common">Giant wood spider</name>
    <name type="synonym">Nephila maculata</name>
    <dbReference type="NCBI Taxonomy" id="299642"/>
    <lineage>
        <taxon>Eukaryota</taxon>
        <taxon>Metazoa</taxon>
        <taxon>Ecdysozoa</taxon>
        <taxon>Arthropoda</taxon>
        <taxon>Chelicerata</taxon>
        <taxon>Arachnida</taxon>
        <taxon>Araneae</taxon>
        <taxon>Araneomorphae</taxon>
        <taxon>Entelegynae</taxon>
        <taxon>Araneoidea</taxon>
        <taxon>Nephilidae</taxon>
        <taxon>Nephila</taxon>
    </lineage>
</organism>
<reference evidence="5" key="1">
    <citation type="submission" date="2020-08" db="EMBL/GenBank/DDBJ databases">
        <title>Multicomponent nature underlies the extraordinary mechanical properties of spider dragline silk.</title>
        <authorList>
            <person name="Kono N."/>
            <person name="Nakamura H."/>
            <person name="Mori M."/>
            <person name="Yoshida Y."/>
            <person name="Ohtoshi R."/>
            <person name="Malay A.D."/>
            <person name="Moran D.A.P."/>
            <person name="Tomita M."/>
            <person name="Numata K."/>
            <person name="Arakawa K."/>
        </authorList>
    </citation>
    <scope>NUCLEOTIDE SEQUENCE</scope>
</reference>
<keyword evidence="6" id="KW-1185">Reference proteome</keyword>
<dbReference type="GO" id="GO:0016925">
    <property type="term" value="P:protein sumoylation"/>
    <property type="evidence" value="ECO:0007669"/>
    <property type="project" value="TreeGrafter"/>
</dbReference>
<evidence type="ECO:0000313" key="5">
    <source>
        <dbReference type="EMBL" id="GFT13414.1"/>
    </source>
</evidence>